<dbReference type="STRING" id="29422.Lbru_2509"/>
<sequence length="117" mass="13232">MDKLMIAELQTINCSFNDQNSLYLAYMPFVKNGGLFIRNYQNIKVGTHVLLTIHLYNENGSDKVEAKVIWLTPIGAQGNKPAGVGVQFLGENHQDFRYKIETKLADMLKSIHVTDTM</sequence>
<dbReference type="EMBL" id="LNXV01000033">
    <property type="protein sequence ID" value="KTC78217.1"/>
    <property type="molecule type" value="Genomic_DNA"/>
</dbReference>
<gene>
    <name evidence="2" type="primary">pilZ_2</name>
    <name evidence="2" type="ORF">Lbru_2509</name>
</gene>
<organism evidence="2 3">
    <name type="scientific">Legionella brunensis</name>
    <dbReference type="NCBI Taxonomy" id="29422"/>
    <lineage>
        <taxon>Bacteria</taxon>
        <taxon>Pseudomonadati</taxon>
        <taxon>Pseudomonadota</taxon>
        <taxon>Gammaproteobacteria</taxon>
        <taxon>Legionellales</taxon>
        <taxon>Legionellaceae</taxon>
        <taxon>Legionella</taxon>
    </lineage>
</organism>
<dbReference type="InterPro" id="IPR009875">
    <property type="entry name" value="PilZ_domain"/>
</dbReference>
<name>A0A0W0S565_9GAMM</name>
<proteinExistence type="predicted"/>
<keyword evidence="3" id="KW-1185">Reference proteome</keyword>
<feature type="domain" description="PilZ" evidence="1">
    <location>
        <begin position="12"/>
        <end position="95"/>
    </location>
</feature>
<dbReference type="PATRIC" id="fig|29422.6.peg.2672"/>
<dbReference type="Gene3D" id="2.40.10.220">
    <property type="entry name" value="predicted glycosyltransferase like domains"/>
    <property type="match status" value="1"/>
</dbReference>
<dbReference type="Pfam" id="PF07238">
    <property type="entry name" value="PilZ"/>
    <property type="match status" value="1"/>
</dbReference>
<evidence type="ECO:0000259" key="1">
    <source>
        <dbReference type="Pfam" id="PF07238"/>
    </source>
</evidence>
<dbReference type="GO" id="GO:0035438">
    <property type="term" value="F:cyclic-di-GMP binding"/>
    <property type="evidence" value="ECO:0007669"/>
    <property type="project" value="InterPro"/>
</dbReference>
<comment type="caution">
    <text evidence="2">The sequence shown here is derived from an EMBL/GenBank/DDBJ whole genome shotgun (WGS) entry which is preliminary data.</text>
</comment>
<reference evidence="2 3" key="1">
    <citation type="submission" date="2015-11" db="EMBL/GenBank/DDBJ databases">
        <title>Genomic analysis of 38 Legionella species identifies large and diverse effector repertoires.</title>
        <authorList>
            <person name="Burstein D."/>
            <person name="Amaro F."/>
            <person name="Zusman T."/>
            <person name="Lifshitz Z."/>
            <person name="Cohen O."/>
            <person name="Gilbert J.A."/>
            <person name="Pupko T."/>
            <person name="Shuman H.A."/>
            <person name="Segal G."/>
        </authorList>
    </citation>
    <scope>NUCLEOTIDE SEQUENCE [LARGE SCALE GENOMIC DNA]</scope>
    <source>
        <strain evidence="2 3">ATCC 43878</strain>
    </source>
</reference>
<evidence type="ECO:0000313" key="3">
    <source>
        <dbReference type="Proteomes" id="UP000054742"/>
    </source>
</evidence>
<protein>
    <submittedName>
        <fullName evidence="2">Type 4 fimbrial biogenesis protein PilZ</fullName>
    </submittedName>
</protein>
<dbReference type="Proteomes" id="UP000054742">
    <property type="component" value="Unassembled WGS sequence"/>
</dbReference>
<dbReference type="AlphaFoldDB" id="A0A0W0S565"/>
<accession>A0A0W0S565</accession>
<evidence type="ECO:0000313" key="2">
    <source>
        <dbReference type="EMBL" id="KTC78217.1"/>
    </source>
</evidence>
<dbReference type="RefSeq" id="WP_065235466.1">
    <property type="nucleotide sequence ID" value="NZ_CAAAHU010000004.1"/>
</dbReference>